<dbReference type="Proteomes" id="UP000283589">
    <property type="component" value="Unassembled WGS sequence"/>
</dbReference>
<comment type="caution">
    <text evidence="1">The sequence shown here is derived from an EMBL/GenBank/DDBJ whole genome shotgun (WGS) entry which is preliminary data.</text>
</comment>
<dbReference type="EMBL" id="QRZA01000008">
    <property type="protein sequence ID" value="RGV34296.1"/>
    <property type="molecule type" value="Genomic_DNA"/>
</dbReference>
<name>A0A412X1B4_9BACT</name>
<evidence type="ECO:0000313" key="1">
    <source>
        <dbReference type="EMBL" id="RGV34296.1"/>
    </source>
</evidence>
<proteinExistence type="predicted"/>
<gene>
    <name evidence="1" type="ORF">DWW18_08235</name>
</gene>
<sequence length="129" mass="15226">MRIITTKEEREKIIESLTDKSEALVKMNRKECECIKDADVVIEYVLRTNLVKDEDRVEELFKVFRGMDFPDPKNFDHWYCILQHSMPEELTMDELMRVLEGIKGFTTDWALNNVDDLGRDLRLVLIGVM</sequence>
<dbReference type="RefSeq" id="WP_118259875.1">
    <property type="nucleotide sequence ID" value="NZ_CALBWO010000029.1"/>
</dbReference>
<reference evidence="1 2" key="1">
    <citation type="submission" date="2018-08" db="EMBL/GenBank/DDBJ databases">
        <title>A genome reference for cultivated species of the human gut microbiota.</title>
        <authorList>
            <person name="Zou Y."/>
            <person name="Xue W."/>
            <person name="Luo G."/>
        </authorList>
    </citation>
    <scope>NUCLEOTIDE SEQUENCE [LARGE SCALE GENOMIC DNA]</scope>
    <source>
        <strain evidence="1 2">AF14-49</strain>
    </source>
</reference>
<protein>
    <submittedName>
        <fullName evidence="1">Uncharacterized protein</fullName>
    </submittedName>
</protein>
<organism evidence="1 2">
    <name type="scientific">Butyricimonas virosa</name>
    <dbReference type="NCBI Taxonomy" id="544645"/>
    <lineage>
        <taxon>Bacteria</taxon>
        <taxon>Pseudomonadati</taxon>
        <taxon>Bacteroidota</taxon>
        <taxon>Bacteroidia</taxon>
        <taxon>Bacteroidales</taxon>
        <taxon>Odoribacteraceae</taxon>
        <taxon>Butyricimonas</taxon>
    </lineage>
</organism>
<evidence type="ECO:0000313" key="2">
    <source>
        <dbReference type="Proteomes" id="UP000283589"/>
    </source>
</evidence>
<accession>A0A412X1B4</accession>
<dbReference type="AlphaFoldDB" id="A0A412X1B4"/>